<evidence type="ECO:0000313" key="2">
    <source>
        <dbReference type="Proteomes" id="UP000789920"/>
    </source>
</evidence>
<keyword evidence="2" id="KW-1185">Reference proteome</keyword>
<name>A0ACA9P7N5_9GLOM</name>
<feature type="non-terminal residue" evidence="1">
    <location>
        <position position="176"/>
    </location>
</feature>
<dbReference type="Proteomes" id="UP000789920">
    <property type="component" value="Unassembled WGS sequence"/>
</dbReference>
<evidence type="ECO:0000313" key="1">
    <source>
        <dbReference type="EMBL" id="CAG8695225.1"/>
    </source>
</evidence>
<sequence length="176" mass="20683">MQCNKKSTAFVYYCNCREELKSKKPRIAEILNRRDTLPRINRYACGGTIRINIDRSCNLAIVGIYHYIHPPPEAMEVSSQIRDYIINNSLLTVPQLYNNIKEQQLDGFSHITQHQVYYWFKKVTTKEYMFSGDQLASARQYLENNYQFKLLFQDQNSLAFLTPLLFVLPNKVTKTI</sequence>
<reference evidence="1" key="1">
    <citation type="submission" date="2021-06" db="EMBL/GenBank/DDBJ databases">
        <authorList>
            <person name="Kallberg Y."/>
            <person name="Tangrot J."/>
            <person name="Rosling A."/>
        </authorList>
    </citation>
    <scope>NUCLEOTIDE SEQUENCE</scope>
    <source>
        <strain evidence="1">MA461A</strain>
    </source>
</reference>
<accession>A0ACA9P7N5</accession>
<protein>
    <submittedName>
        <fullName evidence="1">7268_t:CDS:1</fullName>
    </submittedName>
</protein>
<gene>
    <name evidence="1" type="ORF">RPERSI_LOCUS9747</name>
</gene>
<organism evidence="1 2">
    <name type="scientific">Racocetra persica</name>
    <dbReference type="NCBI Taxonomy" id="160502"/>
    <lineage>
        <taxon>Eukaryota</taxon>
        <taxon>Fungi</taxon>
        <taxon>Fungi incertae sedis</taxon>
        <taxon>Mucoromycota</taxon>
        <taxon>Glomeromycotina</taxon>
        <taxon>Glomeromycetes</taxon>
        <taxon>Diversisporales</taxon>
        <taxon>Gigasporaceae</taxon>
        <taxon>Racocetra</taxon>
    </lineage>
</organism>
<proteinExistence type="predicted"/>
<comment type="caution">
    <text evidence="1">The sequence shown here is derived from an EMBL/GenBank/DDBJ whole genome shotgun (WGS) entry which is preliminary data.</text>
</comment>
<dbReference type="EMBL" id="CAJVQC010018663">
    <property type="protein sequence ID" value="CAG8695225.1"/>
    <property type="molecule type" value="Genomic_DNA"/>
</dbReference>